<accession>A0ABX7VG32</accession>
<dbReference type="RefSeq" id="WP_209026902.1">
    <property type="nucleotide sequence ID" value="NZ_CP072455.1"/>
</dbReference>
<keyword evidence="1" id="KW-0472">Membrane</keyword>
<keyword evidence="1" id="KW-0812">Transmembrane</keyword>
<proteinExistence type="predicted"/>
<evidence type="ECO:0000313" key="2">
    <source>
        <dbReference type="EMBL" id="QTL38772.1"/>
    </source>
</evidence>
<feature type="transmembrane region" description="Helical" evidence="1">
    <location>
        <begin position="12"/>
        <end position="31"/>
    </location>
</feature>
<evidence type="ECO:0000256" key="1">
    <source>
        <dbReference type="SAM" id="Phobius"/>
    </source>
</evidence>
<gene>
    <name evidence="2" type="ORF">HGO23_12890</name>
</gene>
<dbReference type="Proteomes" id="UP000665047">
    <property type="component" value="Chromosome"/>
</dbReference>
<keyword evidence="3" id="KW-1185">Reference proteome</keyword>
<sequence>MKYPEINDSISFMRLRVFIGGLVIAFAGLIGSKKSVNWAQKVIVYGEWFCRLEKGDMAAKNWMGRRRKQ</sequence>
<dbReference type="EMBL" id="CP072455">
    <property type="protein sequence ID" value="QTL38772.1"/>
    <property type="molecule type" value="Genomic_DNA"/>
</dbReference>
<name>A0ABX7VG32_XENBU</name>
<keyword evidence="1" id="KW-1133">Transmembrane helix</keyword>
<protein>
    <submittedName>
        <fullName evidence="2">Uncharacterized protein</fullName>
    </submittedName>
</protein>
<organism evidence="2 3">
    <name type="scientific">Xenorhabdus budapestensis</name>
    <dbReference type="NCBI Taxonomy" id="290110"/>
    <lineage>
        <taxon>Bacteria</taxon>
        <taxon>Pseudomonadati</taxon>
        <taxon>Pseudomonadota</taxon>
        <taxon>Gammaproteobacteria</taxon>
        <taxon>Enterobacterales</taxon>
        <taxon>Morganellaceae</taxon>
        <taxon>Xenorhabdus</taxon>
    </lineage>
</organism>
<reference evidence="2 3" key="1">
    <citation type="submission" date="2021-03" db="EMBL/GenBank/DDBJ databases">
        <title>Complete Genome Sequence Data of Xenorhabdus budapestensis strain C72, a Candidate Biological Control Agent, from China.</title>
        <authorList>
            <person name="LI B."/>
            <person name="WANG S."/>
            <person name="QIU D."/>
        </authorList>
    </citation>
    <scope>NUCLEOTIDE SEQUENCE [LARGE SCALE GENOMIC DNA]</scope>
    <source>
        <strain evidence="2 3">C-7-2</strain>
    </source>
</reference>
<evidence type="ECO:0000313" key="3">
    <source>
        <dbReference type="Proteomes" id="UP000665047"/>
    </source>
</evidence>